<dbReference type="AlphaFoldDB" id="A0A645A947"/>
<feature type="region of interest" description="Disordered" evidence="1">
    <location>
        <begin position="72"/>
        <end position="92"/>
    </location>
</feature>
<evidence type="ECO:0000256" key="1">
    <source>
        <dbReference type="SAM" id="MobiDB-lite"/>
    </source>
</evidence>
<protein>
    <recommendedName>
        <fullName evidence="3">LysR substrate-binding domain-containing protein</fullName>
    </recommendedName>
</protein>
<gene>
    <name evidence="2" type="ORF">SDC9_92962</name>
</gene>
<dbReference type="EMBL" id="VSSQ01011209">
    <property type="protein sequence ID" value="MPM46264.1"/>
    <property type="molecule type" value="Genomic_DNA"/>
</dbReference>
<dbReference type="SUPFAM" id="SSF53850">
    <property type="entry name" value="Periplasmic binding protein-like II"/>
    <property type="match status" value="1"/>
</dbReference>
<evidence type="ECO:0000313" key="2">
    <source>
        <dbReference type="EMBL" id="MPM46264.1"/>
    </source>
</evidence>
<comment type="caution">
    <text evidence="2">The sequence shown here is derived from an EMBL/GenBank/DDBJ whole genome shotgun (WGS) entry which is preliminary data.</text>
</comment>
<reference evidence="2" key="1">
    <citation type="submission" date="2019-08" db="EMBL/GenBank/DDBJ databases">
        <authorList>
            <person name="Kucharzyk K."/>
            <person name="Murdoch R.W."/>
            <person name="Higgins S."/>
            <person name="Loffler F."/>
        </authorList>
    </citation>
    <scope>NUCLEOTIDE SEQUENCE</scope>
</reference>
<accession>A0A645A947</accession>
<sequence length="92" mass="9918">MLELAEMGVGVGLVPPSVTALISGREMVCKTLEDCEIQSRIDLIYREGICLPAGAGAFLTFLSERAEIPRAGEGKDGKKLQNPSKEVNEKKI</sequence>
<organism evidence="2">
    <name type="scientific">bioreactor metagenome</name>
    <dbReference type="NCBI Taxonomy" id="1076179"/>
    <lineage>
        <taxon>unclassified sequences</taxon>
        <taxon>metagenomes</taxon>
        <taxon>ecological metagenomes</taxon>
    </lineage>
</organism>
<proteinExistence type="predicted"/>
<name>A0A645A947_9ZZZZ</name>
<evidence type="ECO:0008006" key="3">
    <source>
        <dbReference type="Google" id="ProtNLM"/>
    </source>
</evidence>